<reference evidence="4 5" key="1">
    <citation type="submission" date="2018-01" db="EMBL/GenBank/DDBJ databases">
        <title>Species boundaries and ecological features among Paraburkholderia terrae DSMZ17804T, P. hospita DSMZ17164T and P. caribensis DSMZ13236T.</title>
        <authorList>
            <person name="Pratama A.A."/>
        </authorList>
    </citation>
    <scope>NUCLEOTIDE SEQUENCE [LARGE SCALE GENOMIC DNA]</scope>
    <source>
        <strain evidence="4 5">DSM 17164</strain>
    </source>
</reference>
<gene>
    <name evidence="4" type="ORF">C2L64_51690</name>
</gene>
<protein>
    <recommendedName>
        <fullName evidence="3">LysR substrate-binding domain-containing protein</fullName>
    </recommendedName>
</protein>
<dbReference type="KEGG" id="phs:C2L64_51690"/>
<dbReference type="SUPFAM" id="SSF53850">
    <property type="entry name" value="Periplasmic binding protein-like II"/>
    <property type="match status" value="1"/>
</dbReference>
<sequence length="379" mass="41966">MVIFRRVSIGTSGQLPASDLLFYVPGLLSIELNVEPFTGFEPASIKGGAAAWVRFGPPPMGTLVARKLFETRIITVASPRYVAEHGQPGKPEEMSKHQRIMFYNPVTAKPFEWEFHRGKKVTEILAEGRLLVWDVETMLGACIAGAGIAQVKEIDVEQLMHDGLLMDLFPDWSDERFPLMRSFRPGATELQKSRRSSISASSHRRQRYLLRTVGPSSGGMLAAGCSSFSCIFWRERREKPFVARLSDLTRFCKLTDLQLVDLKAFSHANRQKMHEKDEHPEAEHHRAVDALQAQLGDARHQAGVLQGRLDAVQVAHAALQDQLAEQRWADTDRSSPARAKSAISGSTAARPARTPGPARKVAVASAPSSKTAARRKKRG</sequence>
<name>A0AAN1JMQ1_9BURK</name>
<dbReference type="InterPro" id="IPR058163">
    <property type="entry name" value="LysR-type_TF_proteobact-type"/>
</dbReference>
<evidence type="ECO:0000313" key="4">
    <source>
        <dbReference type="EMBL" id="AUT76605.1"/>
    </source>
</evidence>
<feature type="compositionally biased region" description="Low complexity" evidence="2">
    <location>
        <begin position="347"/>
        <end position="359"/>
    </location>
</feature>
<dbReference type="RefSeq" id="WP_090839203.1">
    <property type="nucleotide sequence ID" value="NZ_CADFGJ010000088.1"/>
</dbReference>
<evidence type="ECO:0000313" key="5">
    <source>
        <dbReference type="Proteomes" id="UP000236649"/>
    </source>
</evidence>
<dbReference type="PANTHER" id="PTHR30537:SF5">
    <property type="entry name" value="HTH-TYPE TRANSCRIPTIONAL ACTIVATOR TTDR-RELATED"/>
    <property type="match status" value="1"/>
</dbReference>
<feature type="region of interest" description="Disordered" evidence="2">
    <location>
        <begin position="325"/>
        <end position="379"/>
    </location>
</feature>
<accession>A0AAN1JMQ1</accession>
<dbReference type="InterPro" id="IPR005119">
    <property type="entry name" value="LysR_subst-bd"/>
</dbReference>
<dbReference type="PANTHER" id="PTHR30537">
    <property type="entry name" value="HTH-TYPE TRANSCRIPTIONAL REGULATOR"/>
    <property type="match status" value="1"/>
</dbReference>
<proteinExistence type="inferred from homology"/>
<evidence type="ECO:0000259" key="3">
    <source>
        <dbReference type="Pfam" id="PF03466"/>
    </source>
</evidence>
<dbReference type="AlphaFoldDB" id="A0AAN1JMQ1"/>
<evidence type="ECO:0000256" key="1">
    <source>
        <dbReference type="ARBA" id="ARBA00009437"/>
    </source>
</evidence>
<dbReference type="Pfam" id="PF03466">
    <property type="entry name" value="LysR_substrate"/>
    <property type="match status" value="1"/>
</dbReference>
<feature type="domain" description="LysR substrate-binding" evidence="3">
    <location>
        <begin position="51"/>
        <end position="173"/>
    </location>
</feature>
<organism evidence="4 5">
    <name type="scientific">Paraburkholderia hospita</name>
    <dbReference type="NCBI Taxonomy" id="169430"/>
    <lineage>
        <taxon>Bacteria</taxon>
        <taxon>Pseudomonadati</taxon>
        <taxon>Pseudomonadota</taxon>
        <taxon>Betaproteobacteria</taxon>
        <taxon>Burkholderiales</taxon>
        <taxon>Burkholderiaceae</taxon>
        <taxon>Paraburkholderia</taxon>
    </lineage>
</organism>
<comment type="similarity">
    <text evidence="1">Belongs to the LysR transcriptional regulatory family.</text>
</comment>
<dbReference type="Gene3D" id="3.40.190.290">
    <property type="match status" value="1"/>
</dbReference>
<dbReference type="GeneID" id="55536670"/>
<evidence type="ECO:0000256" key="2">
    <source>
        <dbReference type="SAM" id="MobiDB-lite"/>
    </source>
</evidence>
<dbReference type="Proteomes" id="UP000236649">
    <property type="component" value="Chromosome 5"/>
</dbReference>
<dbReference type="EMBL" id="CP026109">
    <property type="protein sequence ID" value="AUT76605.1"/>
    <property type="molecule type" value="Genomic_DNA"/>
</dbReference>